<dbReference type="Pfam" id="PF09837">
    <property type="entry name" value="DUF2064"/>
    <property type="match status" value="1"/>
</dbReference>
<dbReference type="EMBL" id="BNCQ01000054">
    <property type="protein sequence ID" value="GIM14066.1"/>
    <property type="molecule type" value="Genomic_DNA"/>
</dbReference>
<dbReference type="OrthoDB" id="2018156at2759"/>
<evidence type="ECO:0000313" key="3">
    <source>
        <dbReference type="Proteomes" id="UP000747110"/>
    </source>
</evidence>
<keyword evidence="3" id="KW-1185">Reference proteome</keyword>
<organism evidence="1 3">
    <name type="scientific">Volvox reticuliferus</name>
    <dbReference type="NCBI Taxonomy" id="1737510"/>
    <lineage>
        <taxon>Eukaryota</taxon>
        <taxon>Viridiplantae</taxon>
        <taxon>Chlorophyta</taxon>
        <taxon>core chlorophytes</taxon>
        <taxon>Chlorophyceae</taxon>
        <taxon>CS clade</taxon>
        <taxon>Chlamydomonadales</taxon>
        <taxon>Volvocaceae</taxon>
        <taxon>Volvox</taxon>
    </lineage>
</organism>
<dbReference type="Proteomes" id="UP000722791">
    <property type="component" value="Unassembled WGS sequence"/>
</dbReference>
<sequence>MSAAMSEAQRLSPGDGPPGKVLIVGTDIPDITAALLRRAAEALDEHDMVIGPSLDGGYYLLGLTRVEPRLFQGMRWSTDSVLADTLERATSSGLRVTPLSWLPRLRDVDTLQDLAEWVASCGKSRPVHEAPQANLNTGLNFSQGPSKDCRCESHESQPFSVRQLQDQGTLGGGLSPPASETKNAAIAPHLKVAGAPDGKDVNMKQRRLFEISQRVLKLAAAREAAGGN</sequence>
<dbReference type="Proteomes" id="UP000747110">
    <property type="component" value="Unassembled WGS sequence"/>
</dbReference>
<protein>
    <recommendedName>
        <fullName evidence="4">Glycosyltransferase</fullName>
    </recommendedName>
</protein>
<proteinExistence type="predicted"/>
<evidence type="ECO:0000313" key="2">
    <source>
        <dbReference type="EMBL" id="GIM14066.1"/>
    </source>
</evidence>
<name>A0A8J4FUL9_9CHLO</name>
<dbReference type="SUPFAM" id="SSF53448">
    <property type="entry name" value="Nucleotide-diphospho-sugar transferases"/>
    <property type="match status" value="1"/>
</dbReference>
<dbReference type="EMBL" id="BNCP01000061">
    <property type="protein sequence ID" value="GIL90955.1"/>
    <property type="molecule type" value="Genomic_DNA"/>
</dbReference>
<dbReference type="AlphaFoldDB" id="A0A8J4FUL9"/>
<gene>
    <name evidence="1" type="ORF">Vretifemale_18664</name>
    <name evidence="2" type="ORF">Vretimale_17094</name>
</gene>
<dbReference type="Gene3D" id="3.90.550.10">
    <property type="entry name" value="Spore Coat Polysaccharide Biosynthesis Protein SpsA, Chain A"/>
    <property type="match status" value="1"/>
</dbReference>
<accession>A0A8J4FUL9</accession>
<reference evidence="1" key="1">
    <citation type="journal article" date="2021" name="Proc. Natl. Acad. Sci. U.S.A.">
        <title>Three genomes in the algal genus Volvox reveal the fate of a haploid sex-determining region after a transition to homothallism.</title>
        <authorList>
            <person name="Yamamoto K."/>
            <person name="Hamaji T."/>
            <person name="Kawai-Toyooka H."/>
            <person name="Matsuzaki R."/>
            <person name="Takahashi F."/>
            <person name="Nishimura Y."/>
            <person name="Kawachi M."/>
            <person name="Noguchi H."/>
            <person name="Minakuchi Y."/>
            <person name="Umen J.G."/>
            <person name="Toyoda A."/>
            <person name="Nozaki H."/>
        </authorList>
    </citation>
    <scope>NUCLEOTIDE SEQUENCE</scope>
    <source>
        <strain evidence="2">NIES-3785</strain>
        <strain evidence="1">NIES-3786</strain>
    </source>
</reference>
<evidence type="ECO:0000313" key="1">
    <source>
        <dbReference type="EMBL" id="GIL90955.1"/>
    </source>
</evidence>
<evidence type="ECO:0008006" key="4">
    <source>
        <dbReference type="Google" id="ProtNLM"/>
    </source>
</evidence>
<dbReference type="PANTHER" id="PTHR36529">
    <property type="entry name" value="SLL1095 PROTEIN"/>
    <property type="match status" value="1"/>
</dbReference>
<dbReference type="InterPro" id="IPR029044">
    <property type="entry name" value="Nucleotide-diphossugar_trans"/>
</dbReference>
<comment type="caution">
    <text evidence="1">The sequence shown here is derived from an EMBL/GenBank/DDBJ whole genome shotgun (WGS) entry which is preliminary data.</text>
</comment>
<dbReference type="InterPro" id="IPR018641">
    <property type="entry name" value="Trfase_1_rSAM/seldom-assoc"/>
</dbReference>
<dbReference type="PANTHER" id="PTHR36529:SF1">
    <property type="entry name" value="GLYCOSYLTRANSFERASE"/>
    <property type="match status" value="1"/>
</dbReference>